<organism evidence="5 6">
    <name type="scientific">Pseudonocardia xishanensis</name>
    <dbReference type="NCBI Taxonomy" id="630995"/>
    <lineage>
        <taxon>Bacteria</taxon>
        <taxon>Bacillati</taxon>
        <taxon>Actinomycetota</taxon>
        <taxon>Actinomycetes</taxon>
        <taxon>Pseudonocardiales</taxon>
        <taxon>Pseudonocardiaceae</taxon>
        <taxon>Pseudonocardia</taxon>
    </lineage>
</organism>
<proteinExistence type="predicted"/>
<dbReference type="Gene3D" id="1.10.10.60">
    <property type="entry name" value="Homeodomain-like"/>
    <property type="match status" value="1"/>
</dbReference>
<dbReference type="RefSeq" id="WP_345419735.1">
    <property type="nucleotide sequence ID" value="NZ_BAABGT010000048.1"/>
</dbReference>
<dbReference type="InterPro" id="IPR009057">
    <property type="entry name" value="Homeodomain-like_sf"/>
</dbReference>
<evidence type="ECO:0000313" key="5">
    <source>
        <dbReference type="EMBL" id="GAA4549244.1"/>
    </source>
</evidence>
<dbReference type="PANTHER" id="PTHR46796:SF6">
    <property type="entry name" value="ARAC SUBFAMILY"/>
    <property type="match status" value="1"/>
</dbReference>
<dbReference type="Pfam" id="PF12833">
    <property type="entry name" value="HTH_18"/>
    <property type="match status" value="1"/>
</dbReference>
<dbReference type="SMART" id="SM00342">
    <property type="entry name" value="HTH_ARAC"/>
    <property type="match status" value="1"/>
</dbReference>
<keyword evidence="1" id="KW-0805">Transcription regulation</keyword>
<feature type="domain" description="HTH araC/xylS-type" evidence="4">
    <location>
        <begin position="221"/>
        <end position="323"/>
    </location>
</feature>
<dbReference type="PROSITE" id="PS01124">
    <property type="entry name" value="HTH_ARAC_FAMILY_2"/>
    <property type="match status" value="1"/>
</dbReference>
<comment type="caution">
    <text evidence="5">The sequence shown here is derived from an EMBL/GenBank/DDBJ whole genome shotgun (WGS) entry which is preliminary data.</text>
</comment>
<accession>A0ABP8RVN1</accession>
<evidence type="ECO:0000313" key="6">
    <source>
        <dbReference type="Proteomes" id="UP001501598"/>
    </source>
</evidence>
<dbReference type="SUPFAM" id="SSF46689">
    <property type="entry name" value="Homeodomain-like"/>
    <property type="match status" value="1"/>
</dbReference>
<sequence length="346" mass="37944">MQYWTTNDQPVGEQFSYWREVLCQAFTPLAAERSGTSAQTGLTSWVRGDRLASVNCVEVSSRTQLIRHGASEIRRTNDEHVFVNLMLQGQCRVTQHGRSVVVRPGGYSLVDTTSEYDQEYVEDPNGGEWRVLSFRVPRTQLVPLLADSSAFTAVAHDGKLGGIDQVVVSTMLSIWENLGRLEQASSQAAEAALVAVLASTAGATRQPAEGEVEDLDAALRASINRHVALNLRDGRTDLSATRTAARFGISVRKLHKLYELTDRSYARTVLGLRLDACIRELTDPATNYSLTDIATRWGFCDLSHLNRAFRVNLGCLPSAYRQKGAAAAIAPTELENAPALPQPRVS</sequence>
<reference evidence="6" key="1">
    <citation type="journal article" date="2019" name="Int. J. Syst. Evol. Microbiol.">
        <title>The Global Catalogue of Microorganisms (GCM) 10K type strain sequencing project: providing services to taxonomists for standard genome sequencing and annotation.</title>
        <authorList>
            <consortium name="The Broad Institute Genomics Platform"/>
            <consortium name="The Broad Institute Genome Sequencing Center for Infectious Disease"/>
            <person name="Wu L."/>
            <person name="Ma J."/>
        </authorList>
    </citation>
    <scope>NUCLEOTIDE SEQUENCE [LARGE SCALE GENOMIC DNA]</scope>
    <source>
        <strain evidence="6">JCM 17906</strain>
    </source>
</reference>
<dbReference type="Proteomes" id="UP001501598">
    <property type="component" value="Unassembled WGS sequence"/>
</dbReference>
<keyword evidence="3" id="KW-0804">Transcription</keyword>
<evidence type="ECO:0000256" key="2">
    <source>
        <dbReference type="ARBA" id="ARBA00023125"/>
    </source>
</evidence>
<gene>
    <name evidence="5" type="ORF">GCM10023175_36960</name>
</gene>
<name>A0ABP8RVN1_9PSEU</name>
<evidence type="ECO:0000259" key="4">
    <source>
        <dbReference type="PROSITE" id="PS01124"/>
    </source>
</evidence>
<evidence type="ECO:0000256" key="3">
    <source>
        <dbReference type="ARBA" id="ARBA00023163"/>
    </source>
</evidence>
<keyword evidence="6" id="KW-1185">Reference proteome</keyword>
<protein>
    <recommendedName>
        <fullName evidence="4">HTH araC/xylS-type domain-containing protein</fullName>
    </recommendedName>
</protein>
<dbReference type="InterPro" id="IPR035418">
    <property type="entry name" value="AraC-bd_2"/>
</dbReference>
<dbReference type="InterPro" id="IPR018060">
    <property type="entry name" value="HTH_AraC"/>
</dbReference>
<dbReference type="InterPro" id="IPR050204">
    <property type="entry name" value="AraC_XylS_family_regulators"/>
</dbReference>
<keyword evidence="2" id="KW-0238">DNA-binding</keyword>
<dbReference type="Pfam" id="PF14525">
    <property type="entry name" value="AraC_binding_2"/>
    <property type="match status" value="1"/>
</dbReference>
<dbReference type="EMBL" id="BAABGT010000048">
    <property type="protein sequence ID" value="GAA4549244.1"/>
    <property type="molecule type" value="Genomic_DNA"/>
</dbReference>
<dbReference type="PANTHER" id="PTHR46796">
    <property type="entry name" value="HTH-TYPE TRANSCRIPTIONAL ACTIVATOR RHAS-RELATED"/>
    <property type="match status" value="1"/>
</dbReference>
<evidence type="ECO:0000256" key="1">
    <source>
        <dbReference type="ARBA" id="ARBA00023015"/>
    </source>
</evidence>